<proteinExistence type="predicted"/>
<sequence>MERPIWTVKERKRIYNTSVFGFCAILPMDSMTLCNVKAKADIGIFVGLHHQEGDNRIYNNMHKIEETLCLPSMNLRRLSYSNSSGCHLNPDFCANVDDLFQWFDDDRSHSLQLFDTSRQLLTLLGPECPMVTFHNKGISEGAPNFNQALEIRAGLRLCRKTIMSLNVLKNKARLVGRICQEAVSDFEESFAPDARLEAIRLFIAYATNSNLLGIGLLVVIQKSRISPAIPQQKVNTLPIQDAVLNSFGCVLNSETMDFVFNKIPIYCDKQKCYCSMLNSVSQLAFQDIDIRTTYQRAEKQSNHGLSEVPLKRKDQVALDEDLARNLQAQLEAELIEEERLARKKEEEANIALIESWDNTQAIMEADFELAQKLQTEEQGEITIEERSKLFVELEQRKGRKHFANA</sequence>
<dbReference type="Proteomes" id="UP001151760">
    <property type="component" value="Unassembled WGS sequence"/>
</dbReference>
<reference evidence="1" key="1">
    <citation type="journal article" date="2022" name="Int. J. Mol. Sci.">
        <title>Draft Genome of Tanacetum Coccineum: Genomic Comparison of Closely Related Tanacetum-Family Plants.</title>
        <authorList>
            <person name="Yamashiro T."/>
            <person name="Shiraishi A."/>
            <person name="Nakayama K."/>
            <person name="Satake H."/>
        </authorList>
    </citation>
    <scope>NUCLEOTIDE SEQUENCE</scope>
</reference>
<name>A0ABQ5IIP8_9ASTR</name>
<organism evidence="1 2">
    <name type="scientific">Tanacetum coccineum</name>
    <dbReference type="NCBI Taxonomy" id="301880"/>
    <lineage>
        <taxon>Eukaryota</taxon>
        <taxon>Viridiplantae</taxon>
        <taxon>Streptophyta</taxon>
        <taxon>Embryophyta</taxon>
        <taxon>Tracheophyta</taxon>
        <taxon>Spermatophyta</taxon>
        <taxon>Magnoliopsida</taxon>
        <taxon>eudicotyledons</taxon>
        <taxon>Gunneridae</taxon>
        <taxon>Pentapetalae</taxon>
        <taxon>asterids</taxon>
        <taxon>campanulids</taxon>
        <taxon>Asterales</taxon>
        <taxon>Asteraceae</taxon>
        <taxon>Asteroideae</taxon>
        <taxon>Anthemideae</taxon>
        <taxon>Anthemidinae</taxon>
        <taxon>Tanacetum</taxon>
    </lineage>
</organism>
<keyword evidence="2" id="KW-1185">Reference proteome</keyword>
<dbReference type="EMBL" id="BQNB010020783">
    <property type="protein sequence ID" value="GJT99569.1"/>
    <property type="molecule type" value="Genomic_DNA"/>
</dbReference>
<evidence type="ECO:0000313" key="1">
    <source>
        <dbReference type="EMBL" id="GJT99569.1"/>
    </source>
</evidence>
<protein>
    <submittedName>
        <fullName evidence="1">Uncharacterized protein</fullName>
    </submittedName>
</protein>
<evidence type="ECO:0000313" key="2">
    <source>
        <dbReference type="Proteomes" id="UP001151760"/>
    </source>
</evidence>
<reference evidence="1" key="2">
    <citation type="submission" date="2022-01" db="EMBL/GenBank/DDBJ databases">
        <authorList>
            <person name="Yamashiro T."/>
            <person name="Shiraishi A."/>
            <person name="Satake H."/>
            <person name="Nakayama K."/>
        </authorList>
    </citation>
    <scope>NUCLEOTIDE SEQUENCE</scope>
</reference>
<comment type="caution">
    <text evidence="1">The sequence shown here is derived from an EMBL/GenBank/DDBJ whole genome shotgun (WGS) entry which is preliminary data.</text>
</comment>
<accession>A0ABQ5IIP8</accession>
<gene>
    <name evidence="1" type="ORF">Tco_1109908</name>
</gene>